<feature type="region of interest" description="Disordered" evidence="7">
    <location>
        <begin position="100"/>
        <end position="132"/>
    </location>
</feature>
<keyword evidence="4" id="KW-0238">DNA-binding</keyword>
<dbReference type="PANTHER" id="PTHR31190">
    <property type="entry name" value="DNA-BINDING DOMAIN"/>
    <property type="match status" value="1"/>
</dbReference>
<proteinExistence type="predicted"/>
<dbReference type="Gramene" id="OE9A037378T1">
    <property type="protein sequence ID" value="OE9A037378C1"/>
    <property type="gene ID" value="OE9A037378"/>
</dbReference>
<evidence type="ECO:0000259" key="8">
    <source>
        <dbReference type="PROSITE" id="PS51032"/>
    </source>
</evidence>
<organism evidence="9 10">
    <name type="scientific">Olea europaea subsp. europaea</name>
    <dbReference type="NCBI Taxonomy" id="158383"/>
    <lineage>
        <taxon>Eukaryota</taxon>
        <taxon>Viridiplantae</taxon>
        <taxon>Streptophyta</taxon>
        <taxon>Embryophyta</taxon>
        <taxon>Tracheophyta</taxon>
        <taxon>Spermatophyta</taxon>
        <taxon>Magnoliopsida</taxon>
        <taxon>eudicotyledons</taxon>
        <taxon>Gunneridae</taxon>
        <taxon>Pentapetalae</taxon>
        <taxon>asterids</taxon>
        <taxon>lamiids</taxon>
        <taxon>Lamiales</taxon>
        <taxon>Oleaceae</taxon>
        <taxon>Oleeae</taxon>
        <taxon>Olea</taxon>
    </lineage>
</organism>
<keyword evidence="6" id="KW-0539">Nucleus</keyword>
<accession>A0A8S0VFP1</accession>
<dbReference type="GO" id="GO:0003700">
    <property type="term" value="F:DNA-binding transcription factor activity"/>
    <property type="evidence" value="ECO:0007669"/>
    <property type="project" value="InterPro"/>
</dbReference>
<dbReference type="PRINTS" id="PR00367">
    <property type="entry name" value="ETHRSPELEMNT"/>
</dbReference>
<dbReference type="Pfam" id="PF00847">
    <property type="entry name" value="AP2"/>
    <property type="match status" value="1"/>
</dbReference>
<gene>
    <name evidence="9" type="ORF">OLEA9_A037378</name>
</gene>
<evidence type="ECO:0000256" key="2">
    <source>
        <dbReference type="ARBA" id="ARBA00022821"/>
    </source>
</evidence>
<evidence type="ECO:0000256" key="5">
    <source>
        <dbReference type="ARBA" id="ARBA00023163"/>
    </source>
</evidence>
<dbReference type="PROSITE" id="PS51032">
    <property type="entry name" value="AP2_ERF"/>
    <property type="match status" value="1"/>
</dbReference>
<keyword evidence="3" id="KW-0805">Transcription regulation</keyword>
<evidence type="ECO:0000313" key="10">
    <source>
        <dbReference type="Proteomes" id="UP000594638"/>
    </source>
</evidence>
<dbReference type="FunFam" id="3.30.730.10:FF:000001">
    <property type="entry name" value="Ethylene-responsive transcription factor 2"/>
    <property type="match status" value="1"/>
</dbReference>
<dbReference type="GO" id="GO:0003677">
    <property type="term" value="F:DNA binding"/>
    <property type="evidence" value="ECO:0007669"/>
    <property type="project" value="UniProtKB-KW"/>
</dbReference>
<evidence type="ECO:0000313" key="9">
    <source>
        <dbReference type="EMBL" id="CAA3029801.1"/>
    </source>
</evidence>
<dbReference type="InterPro" id="IPR001471">
    <property type="entry name" value="AP2/ERF_dom"/>
</dbReference>
<sequence length="286" mass="32688">MSTVDHKTQNKVLFFPSQVITCLYKSRKTHRSPSLSLSATCAYTFLYLSPSQELNTEKMCGGAIISDEPIINKRGKLTTEELWAEFDTISEFWGFKSSDDKDMQPINKPKKLNNGANNKAEQKNSSRQRRNMYRGIRRRPWGKWAAEIRDPKKGVRVWLGTFSTAEEAARAYDDAAKRIRGDKAKLNFSDNPPPSTPPLQPPSKRLCVNHEPTPFLDNGIQTQQQVYYPTQAVESQEFELNDEISSLESFLGLEPAETPQFVNNTESIDSVDLWMMEDFAQNNLFY</sequence>
<dbReference type="GO" id="GO:0009873">
    <property type="term" value="P:ethylene-activated signaling pathway"/>
    <property type="evidence" value="ECO:0007669"/>
    <property type="project" value="InterPro"/>
</dbReference>
<dbReference type="CDD" id="cd00018">
    <property type="entry name" value="AP2"/>
    <property type="match status" value="1"/>
</dbReference>
<dbReference type="InterPro" id="IPR016177">
    <property type="entry name" value="DNA-bd_dom_sf"/>
</dbReference>
<dbReference type="InterPro" id="IPR044808">
    <property type="entry name" value="ERF_plant"/>
</dbReference>
<protein>
    <submittedName>
        <fullName evidence="9">Ethylene-responsive transcription factor RAP2-3</fullName>
    </submittedName>
</protein>
<dbReference type="InterPro" id="IPR036955">
    <property type="entry name" value="AP2/ERF_dom_sf"/>
</dbReference>
<dbReference type="PANTHER" id="PTHR31190:SF142">
    <property type="entry name" value="ETHYLENE-RESPONSIVE TRANSCRIPTION FACTOR RAP2-3"/>
    <property type="match status" value="1"/>
</dbReference>
<dbReference type="EMBL" id="CACTIH010009331">
    <property type="protein sequence ID" value="CAA3029801.1"/>
    <property type="molecule type" value="Genomic_DNA"/>
</dbReference>
<dbReference type="SUPFAM" id="SSF54171">
    <property type="entry name" value="DNA-binding domain"/>
    <property type="match status" value="1"/>
</dbReference>
<comment type="subcellular location">
    <subcellularLocation>
        <location evidence="1">Nucleus</location>
    </subcellularLocation>
</comment>
<keyword evidence="5" id="KW-0804">Transcription</keyword>
<keyword evidence="2" id="KW-0611">Plant defense</keyword>
<evidence type="ECO:0000256" key="3">
    <source>
        <dbReference type="ARBA" id="ARBA00023015"/>
    </source>
</evidence>
<dbReference type="SMART" id="SM00380">
    <property type="entry name" value="AP2"/>
    <property type="match status" value="1"/>
</dbReference>
<dbReference type="AlphaFoldDB" id="A0A8S0VFP1"/>
<comment type="caution">
    <text evidence="9">The sequence shown here is derived from an EMBL/GenBank/DDBJ whole genome shotgun (WGS) entry which is preliminary data.</text>
</comment>
<evidence type="ECO:0000256" key="4">
    <source>
        <dbReference type="ARBA" id="ARBA00023125"/>
    </source>
</evidence>
<dbReference type="GO" id="GO:0005634">
    <property type="term" value="C:nucleus"/>
    <property type="evidence" value="ECO:0007669"/>
    <property type="project" value="UniProtKB-SubCell"/>
</dbReference>
<feature type="compositionally biased region" description="Polar residues" evidence="7">
    <location>
        <begin position="114"/>
        <end position="125"/>
    </location>
</feature>
<dbReference type="Proteomes" id="UP000594638">
    <property type="component" value="Unassembled WGS sequence"/>
</dbReference>
<feature type="domain" description="AP2/ERF" evidence="8">
    <location>
        <begin position="132"/>
        <end position="189"/>
    </location>
</feature>
<evidence type="ECO:0000256" key="1">
    <source>
        <dbReference type="ARBA" id="ARBA00004123"/>
    </source>
</evidence>
<evidence type="ECO:0000256" key="7">
    <source>
        <dbReference type="SAM" id="MobiDB-lite"/>
    </source>
</evidence>
<dbReference type="GO" id="GO:0006952">
    <property type="term" value="P:defense response"/>
    <property type="evidence" value="ECO:0007669"/>
    <property type="project" value="UniProtKB-KW"/>
</dbReference>
<evidence type="ECO:0000256" key="6">
    <source>
        <dbReference type="ARBA" id="ARBA00023242"/>
    </source>
</evidence>
<reference evidence="9 10" key="1">
    <citation type="submission" date="2019-12" db="EMBL/GenBank/DDBJ databases">
        <authorList>
            <person name="Alioto T."/>
            <person name="Alioto T."/>
            <person name="Gomez Garrido J."/>
        </authorList>
    </citation>
    <scope>NUCLEOTIDE SEQUENCE [LARGE SCALE GENOMIC DNA]</scope>
</reference>
<name>A0A8S0VFP1_OLEEU</name>
<keyword evidence="10" id="KW-1185">Reference proteome</keyword>
<dbReference type="OrthoDB" id="1932767at2759"/>
<dbReference type="Gene3D" id="3.30.730.10">
    <property type="entry name" value="AP2/ERF domain"/>
    <property type="match status" value="1"/>
</dbReference>